<protein>
    <submittedName>
        <fullName evidence="4">UvrABC system protein C</fullName>
    </submittedName>
</protein>
<accession>A0A517QUA2</accession>
<evidence type="ECO:0000313" key="4">
    <source>
        <dbReference type="EMBL" id="QDT35220.1"/>
    </source>
</evidence>
<dbReference type="PROSITE" id="PS50151">
    <property type="entry name" value="UVR"/>
    <property type="match status" value="1"/>
</dbReference>
<dbReference type="SMART" id="SM00465">
    <property type="entry name" value="GIYc"/>
    <property type="match status" value="1"/>
</dbReference>
<gene>
    <name evidence="4" type="primary">uvrC_2</name>
    <name evidence="4" type="ORF">Mal48_44960</name>
</gene>
<keyword evidence="5" id="KW-1185">Reference proteome</keyword>
<reference evidence="4 5" key="1">
    <citation type="submission" date="2019-02" db="EMBL/GenBank/DDBJ databases">
        <title>Deep-cultivation of Planctomycetes and their phenomic and genomic characterization uncovers novel biology.</title>
        <authorList>
            <person name="Wiegand S."/>
            <person name="Jogler M."/>
            <person name="Boedeker C."/>
            <person name="Pinto D."/>
            <person name="Vollmers J."/>
            <person name="Rivas-Marin E."/>
            <person name="Kohn T."/>
            <person name="Peeters S.H."/>
            <person name="Heuer A."/>
            <person name="Rast P."/>
            <person name="Oberbeckmann S."/>
            <person name="Bunk B."/>
            <person name="Jeske O."/>
            <person name="Meyerdierks A."/>
            <person name="Storesund J.E."/>
            <person name="Kallscheuer N."/>
            <person name="Luecker S."/>
            <person name="Lage O.M."/>
            <person name="Pohl T."/>
            <person name="Merkel B.J."/>
            <person name="Hornburger P."/>
            <person name="Mueller R.-W."/>
            <person name="Bruemmer F."/>
            <person name="Labrenz M."/>
            <person name="Spormann A.M."/>
            <person name="Op den Camp H."/>
            <person name="Overmann J."/>
            <person name="Amann R."/>
            <person name="Jetten M.S.M."/>
            <person name="Mascher T."/>
            <person name="Medema M.H."/>
            <person name="Devos D.P."/>
            <person name="Kaster A.-K."/>
            <person name="Ovreas L."/>
            <person name="Rohde M."/>
            <person name="Galperin M.Y."/>
            <person name="Jogler C."/>
        </authorList>
    </citation>
    <scope>NUCLEOTIDE SEQUENCE [LARGE SCALE GENOMIC DNA]</scope>
    <source>
        <strain evidence="4 5">Mal48</strain>
    </source>
</reference>
<proteinExistence type="predicted"/>
<dbReference type="InterPro" id="IPR000305">
    <property type="entry name" value="GIY-YIG_endonuc"/>
</dbReference>
<sequence>MARKQVNVETLPQLTSMFDECGWSAVSSEVSWFSFHGTLRSMRERVRSTFPEYPGVYAMVNAQGHVVYVGMSKKLPKRLQTYFSSTTKRKKESWIRRTAVGFLWQPFPHPLLARLRERELIRRFRPMINVQGHPVQMKVGYIVATQQTAESFQLVTEIPKQHAGIWGPVPVNQLSKSAVEELNIQFGLRDCPKRTAMYFDGDKQAPETVPITCMRAELKTCLAPCLGSCTEGKYQRAFKSAKSFLSGRSQKVFSQIEEEMTKAALNRQFEVAAKLRDRTKGFRYVNDHLRRFHDWSSRANFVYPVQCELSQAELWIIVVRGIIVDVVPTPKETEDRTQVASMIETSRKQLSGESAKRNVSEPGDFEAARILFRWFQKESDETQKQFSLAQALKRLNAHKRKAS</sequence>
<dbReference type="SUPFAM" id="SSF82771">
    <property type="entry name" value="GIY-YIG endonuclease"/>
    <property type="match status" value="1"/>
</dbReference>
<feature type="domain" description="UVR" evidence="2">
    <location>
        <begin position="250"/>
        <end position="285"/>
    </location>
</feature>
<evidence type="ECO:0000256" key="1">
    <source>
        <dbReference type="ARBA" id="ARBA00023236"/>
    </source>
</evidence>
<dbReference type="OrthoDB" id="9803913at2"/>
<dbReference type="Gene3D" id="4.10.860.10">
    <property type="entry name" value="UVR domain"/>
    <property type="match status" value="1"/>
</dbReference>
<dbReference type="AlphaFoldDB" id="A0A517QUA2"/>
<dbReference type="GO" id="GO:0009432">
    <property type="term" value="P:SOS response"/>
    <property type="evidence" value="ECO:0007669"/>
    <property type="project" value="UniProtKB-KW"/>
</dbReference>
<name>A0A517QUA2_9PLAN</name>
<dbReference type="EMBL" id="CP036267">
    <property type="protein sequence ID" value="QDT35220.1"/>
    <property type="molecule type" value="Genomic_DNA"/>
</dbReference>
<dbReference type="Pfam" id="PF01541">
    <property type="entry name" value="GIY-YIG"/>
    <property type="match status" value="1"/>
</dbReference>
<dbReference type="InterPro" id="IPR050066">
    <property type="entry name" value="UvrABC_protein_C"/>
</dbReference>
<dbReference type="Gene3D" id="3.40.1440.10">
    <property type="entry name" value="GIY-YIG endonuclease"/>
    <property type="match status" value="1"/>
</dbReference>
<dbReference type="GO" id="GO:0009380">
    <property type="term" value="C:excinuclease repair complex"/>
    <property type="evidence" value="ECO:0007669"/>
    <property type="project" value="TreeGrafter"/>
</dbReference>
<feature type="domain" description="GIY-YIG" evidence="3">
    <location>
        <begin position="52"/>
        <end position="130"/>
    </location>
</feature>
<dbReference type="InterPro" id="IPR001943">
    <property type="entry name" value="UVR_dom"/>
</dbReference>
<dbReference type="KEGG" id="tpol:Mal48_44960"/>
<keyword evidence="1" id="KW-0227">DNA damage</keyword>
<dbReference type="PANTHER" id="PTHR30562:SF1">
    <property type="entry name" value="UVRABC SYSTEM PROTEIN C"/>
    <property type="match status" value="1"/>
</dbReference>
<evidence type="ECO:0000313" key="5">
    <source>
        <dbReference type="Proteomes" id="UP000315724"/>
    </source>
</evidence>
<dbReference type="Proteomes" id="UP000315724">
    <property type="component" value="Chromosome"/>
</dbReference>
<dbReference type="InterPro" id="IPR035901">
    <property type="entry name" value="GIY-YIG_endonuc_sf"/>
</dbReference>
<keyword evidence="1" id="KW-0742">SOS response</keyword>
<dbReference type="SUPFAM" id="SSF46600">
    <property type="entry name" value="C-terminal UvrC-binding domain of UvrB"/>
    <property type="match status" value="1"/>
</dbReference>
<organism evidence="4 5">
    <name type="scientific">Thalassoglobus polymorphus</name>
    <dbReference type="NCBI Taxonomy" id="2527994"/>
    <lineage>
        <taxon>Bacteria</taxon>
        <taxon>Pseudomonadati</taxon>
        <taxon>Planctomycetota</taxon>
        <taxon>Planctomycetia</taxon>
        <taxon>Planctomycetales</taxon>
        <taxon>Planctomycetaceae</taxon>
        <taxon>Thalassoglobus</taxon>
    </lineage>
</organism>
<dbReference type="PANTHER" id="PTHR30562">
    <property type="entry name" value="UVRC/OXIDOREDUCTASE"/>
    <property type="match status" value="1"/>
</dbReference>
<dbReference type="RefSeq" id="WP_145204430.1">
    <property type="nucleotide sequence ID" value="NZ_CP036267.1"/>
</dbReference>
<dbReference type="PROSITE" id="PS50164">
    <property type="entry name" value="GIY_YIG"/>
    <property type="match status" value="1"/>
</dbReference>
<evidence type="ECO:0000259" key="3">
    <source>
        <dbReference type="PROSITE" id="PS50164"/>
    </source>
</evidence>
<evidence type="ECO:0000259" key="2">
    <source>
        <dbReference type="PROSITE" id="PS50151"/>
    </source>
</evidence>
<dbReference type="InterPro" id="IPR036876">
    <property type="entry name" value="UVR_dom_sf"/>
</dbReference>